<dbReference type="GO" id="GO:2000640">
    <property type="term" value="P:positive regulation of SREBP signaling pathway"/>
    <property type="evidence" value="ECO:0007669"/>
    <property type="project" value="TreeGrafter"/>
</dbReference>
<protein>
    <recommendedName>
        <fullName evidence="9">Enhancer of translation termination 1</fullName>
    </recommendedName>
</protein>
<evidence type="ECO:0008006" key="9">
    <source>
        <dbReference type="Google" id="ProtNLM"/>
    </source>
</evidence>
<dbReference type="Pfam" id="PF12753">
    <property type="entry name" value="Nro1"/>
    <property type="match status" value="1"/>
</dbReference>
<evidence type="ECO:0000256" key="1">
    <source>
        <dbReference type="ARBA" id="ARBA00004123"/>
    </source>
</evidence>
<name>A0AAD5XBV0_9FUNG</name>
<comment type="similarity">
    <text evidence="2">Belongs to the ETT1 family.</text>
</comment>
<feature type="compositionally biased region" description="Basic and acidic residues" evidence="6">
    <location>
        <begin position="13"/>
        <end position="26"/>
    </location>
</feature>
<dbReference type="EMBL" id="JADGJH010002875">
    <property type="protein sequence ID" value="KAJ3094331.1"/>
    <property type="molecule type" value="Genomic_DNA"/>
</dbReference>
<reference evidence="7" key="1">
    <citation type="submission" date="2020-05" db="EMBL/GenBank/DDBJ databases">
        <title>Phylogenomic resolution of chytrid fungi.</title>
        <authorList>
            <person name="Stajich J.E."/>
            <person name="Amses K."/>
            <person name="Simmons R."/>
            <person name="Seto K."/>
            <person name="Myers J."/>
            <person name="Bonds A."/>
            <person name="Quandt C.A."/>
            <person name="Barry K."/>
            <person name="Liu P."/>
            <person name="Grigoriev I."/>
            <person name="Longcore J.E."/>
            <person name="James T.Y."/>
        </authorList>
    </citation>
    <scope>NUCLEOTIDE SEQUENCE</scope>
    <source>
        <strain evidence="7">JEL0513</strain>
    </source>
</reference>
<evidence type="ECO:0000313" key="7">
    <source>
        <dbReference type="EMBL" id="KAJ3094331.1"/>
    </source>
</evidence>
<sequence>MAIKKRPGGLKKATAEKNTETPKSGERLNTATKTNETQDSLDSETITVALSVSNNSNVNGDHDDENDESEAKQIQQTQEMLAMALAKLAEANEVNETESIDATDEAAALLRGVVHESDRILRVHFAQQENSNSNDNGSSNNFLPPAFHLAYGEALLRLALLMDTDSDAETEAENGPIAFLDAAVSRFETGLEVANASKDIWMLNEAIARALIHKANILIVQDPTVPSSIIDPIISSAHTHISAILKTLGNSDLNQSLESILLLVKHADIRQQVHPEAAKRCVNIARLDIVALLKFNDLHVPSLIALAQTYMTAANDLLDAAESTGNLDDMDEDDSKNEKIDFKVVSKLLEEALKYTTKAQIASGSTYESGKNVTLQLLLGEIYVNKANLLDENENEDEANKFYKLAVSCFKAVETVDAAALPDAFDSFLRDWESEIQ</sequence>
<feature type="region of interest" description="Disordered" evidence="6">
    <location>
        <begin position="1"/>
        <end position="43"/>
    </location>
</feature>
<keyword evidence="5" id="KW-0539">Nucleus</keyword>
<proteinExistence type="inferred from homology"/>
<evidence type="ECO:0000256" key="3">
    <source>
        <dbReference type="ARBA" id="ARBA00023015"/>
    </source>
</evidence>
<dbReference type="PANTHER" id="PTHR28290:SF1">
    <property type="entry name" value="ENHANCER OF TRANSLATION TERMINATION 1"/>
    <property type="match status" value="1"/>
</dbReference>
<organism evidence="7 8">
    <name type="scientific">Physocladia obscura</name>
    <dbReference type="NCBI Taxonomy" id="109957"/>
    <lineage>
        <taxon>Eukaryota</taxon>
        <taxon>Fungi</taxon>
        <taxon>Fungi incertae sedis</taxon>
        <taxon>Chytridiomycota</taxon>
        <taxon>Chytridiomycota incertae sedis</taxon>
        <taxon>Chytridiomycetes</taxon>
        <taxon>Chytridiales</taxon>
        <taxon>Chytriomycetaceae</taxon>
        <taxon>Physocladia</taxon>
    </lineage>
</organism>
<dbReference type="Proteomes" id="UP001211907">
    <property type="component" value="Unassembled WGS sequence"/>
</dbReference>
<keyword evidence="3" id="KW-0805">Transcription regulation</keyword>
<dbReference type="GO" id="GO:0005634">
    <property type="term" value="C:nucleus"/>
    <property type="evidence" value="ECO:0007669"/>
    <property type="project" value="UniProtKB-SubCell"/>
</dbReference>
<feature type="compositionally biased region" description="Polar residues" evidence="6">
    <location>
        <begin position="27"/>
        <end position="43"/>
    </location>
</feature>
<keyword evidence="8" id="KW-1185">Reference proteome</keyword>
<evidence type="ECO:0000256" key="6">
    <source>
        <dbReference type="SAM" id="MobiDB-lite"/>
    </source>
</evidence>
<keyword evidence="4" id="KW-0804">Transcription</keyword>
<gene>
    <name evidence="7" type="ORF">HK100_006177</name>
</gene>
<dbReference type="PANTHER" id="PTHR28290">
    <property type="entry name" value="ENHANCER OF TRANSLATION TERMINATION 1"/>
    <property type="match status" value="1"/>
</dbReference>
<evidence type="ECO:0000256" key="4">
    <source>
        <dbReference type="ARBA" id="ARBA00023163"/>
    </source>
</evidence>
<accession>A0AAD5XBV0</accession>
<evidence type="ECO:0000256" key="2">
    <source>
        <dbReference type="ARBA" id="ARBA00007273"/>
    </source>
</evidence>
<comment type="caution">
    <text evidence="7">The sequence shown here is derived from an EMBL/GenBank/DDBJ whole genome shotgun (WGS) entry which is preliminary data.</text>
</comment>
<dbReference type="AlphaFoldDB" id="A0AAD5XBV0"/>
<evidence type="ECO:0000256" key="5">
    <source>
        <dbReference type="ARBA" id="ARBA00023242"/>
    </source>
</evidence>
<dbReference type="InterPro" id="IPR024318">
    <property type="entry name" value="Nro1/ETT1"/>
</dbReference>
<comment type="subcellular location">
    <subcellularLocation>
        <location evidence="1">Nucleus</location>
    </subcellularLocation>
</comment>
<evidence type="ECO:0000313" key="8">
    <source>
        <dbReference type="Proteomes" id="UP001211907"/>
    </source>
</evidence>